<dbReference type="InterPro" id="IPR036875">
    <property type="entry name" value="Znf_CCHC_sf"/>
</dbReference>
<dbReference type="Proteomes" id="UP001174677">
    <property type="component" value="Chromosome 18"/>
</dbReference>
<sequence>MSIDECTDKFVDILQYVGQEYDMGKEKAKRYTQRLHFRHSSLILAIETHSFHSIVDVARKIEVGAIIEGCLELKNTGKFSHLTKTVSSFRTKKDKGGKFGKKRKKKKFWNRIKSGLGMGGKSSLGLYTSGCVRCGKPHRGVYRFGTSQYYRCGQKGHMSRECPNMERVASQ</sequence>
<dbReference type="Gene3D" id="4.10.60.10">
    <property type="entry name" value="Zinc finger, CCHC-type"/>
    <property type="match status" value="1"/>
</dbReference>
<keyword evidence="1" id="KW-0863">Zinc-finger</keyword>
<keyword evidence="1" id="KW-0862">Zinc</keyword>
<organism evidence="3 4">
    <name type="scientific">Hevea brasiliensis</name>
    <name type="common">Para rubber tree</name>
    <name type="synonym">Siphonia brasiliensis</name>
    <dbReference type="NCBI Taxonomy" id="3981"/>
    <lineage>
        <taxon>Eukaryota</taxon>
        <taxon>Viridiplantae</taxon>
        <taxon>Streptophyta</taxon>
        <taxon>Embryophyta</taxon>
        <taxon>Tracheophyta</taxon>
        <taxon>Spermatophyta</taxon>
        <taxon>Magnoliopsida</taxon>
        <taxon>eudicotyledons</taxon>
        <taxon>Gunneridae</taxon>
        <taxon>Pentapetalae</taxon>
        <taxon>rosids</taxon>
        <taxon>fabids</taxon>
        <taxon>Malpighiales</taxon>
        <taxon>Euphorbiaceae</taxon>
        <taxon>Crotonoideae</taxon>
        <taxon>Micrandreae</taxon>
        <taxon>Hevea</taxon>
    </lineage>
</organism>
<name>A0ABQ9KCL0_HEVBR</name>
<dbReference type="SUPFAM" id="SSF57756">
    <property type="entry name" value="Retrovirus zinc finger-like domains"/>
    <property type="match status" value="1"/>
</dbReference>
<protein>
    <recommendedName>
        <fullName evidence="2">CCHC-type domain-containing protein</fullName>
    </recommendedName>
</protein>
<dbReference type="PROSITE" id="PS50158">
    <property type="entry name" value="ZF_CCHC"/>
    <property type="match status" value="1"/>
</dbReference>
<dbReference type="EMBL" id="JARPOI010000018">
    <property type="protein sequence ID" value="KAJ9134985.1"/>
    <property type="molecule type" value="Genomic_DNA"/>
</dbReference>
<keyword evidence="1" id="KW-0479">Metal-binding</keyword>
<dbReference type="InterPro" id="IPR001878">
    <property type="entry name" value="Znf_CCHC"/>
</dbReference>
<gene>
    <name evidence="3" type="ORF">P3X46_032212</name>
</gene>
<feature type="domain" description="CCHC-type" evidence="2">
    <location>
        <begin position="150"/>
        <end position="164"/>
    </location>
</feature>
<dbReference type="SMART" id="SM00343">
    <property type="entry name" value="ZnF_C2HC"/>
    <property type="match status" value="1"/>
</dbReference>
<evidence type="ECO:0000313" key="3">
    <source>
        <dbReference type="EMBL" id="KAJ9134985.1"/>
    </source>
</evidence>
<evidence type="ECO:0000313" key="4">
    <source>
        <dbReference type="Proteomes" id="UP001174677"/>
    </source>
</evidence>
<accession>A0ABQ9KCL0</accession>
<comment type="caution">
    <text evidence="3">The sequence shown here is derived from an EMBL/GenBank/DDBJ whole genome shotgun (WGS) entry which is preliminary data.</text>
</comment>
<evidence type="ECO:0000256" key="1">
    <source>
        <dbReference type="PROSITE-ProRule" id="PRU00047"/>
    </source>
</evidence>
<evidence type="ECO:0000259" key="2">
    <source>
        <dbReference type="PROSITE" id="PS50158"/>
    </source>
</evidence>
<reference evidence="3 4" key="1">
    <citation type="journal article" date="2023" name="Plant Biotechnol. J.">
        <title>Chromosome-level wild Hevea brasiliensis genome provides new tools for genomic-assisted breeding and valuable loci to elevate rubber yield.</title>
        <authorList>
            <person name="Cheng H."/>
            <person name="Song X."/>
            <person name="Hu Y."/>
            <person name="Wu T."/>
            <person name="Yang Q."/>
            <person name="An Z."/>
            <person name="Feng S."/>
            <person name="Deng Z."/>
            <person name="Wu W."/>
            <person name="Zeng X."/>
            <person name="Tu M."/>
            <person name="Wang X."/>
            <person name="Huang H."/>
        </authorList>
    </citation>
    <scope>NUCLEOTIDE SEQUENCE [LARGE SCALE GENOMIC DNA]</scope>
    <source>
        <strain evidence="3">MT/VB/25A 57/8</strain>
    </source>
</reference>
<dbReference type="Pfam" id="PF00098">
    <property type="entry name" value="zf-CCHC"/>
    <property type="match status" value="1"/>
</dbReference>
<keyword evidence="4" id="KW-1185">Reference proteome</keyword>
<proteinExistence type="predicted"/>